<feature type="region of interest" description="Disordered" evidence="6">
    <location>
        <begin position="256"/>
        <end position="563"/>
    </location>
</feature>
<keyword evidence="2 4" id="KW-0479">Metal-binding</keyword>
<feature type="domain" description="LIM zinc-binding" evidence="7">
    <location>
        <begin position="18"/>
        <end position="80"/>
    </location>
</feature>
<evidence type="ECO:0000256" key="3">
    <source>
        <dbReference type="ARBA" id="ARBA00022833"/>
    </source>
</evidence>
<dbReference type="CDD" id="cd09395">
    <property type="entry name" value="LIM2_Rga"/>
    <property type="match status" value="1"/>
</dbReference>
<feature type="compositionally biased region" description="Basic and acidic residues" evidence="6">
    <location>
        <begin position="314"/>
        <end position="323"/>
    </location>
</feature>
<dbReference type="InterPro" id="IPR050729">
    <property type="entry name" value="Rho-GAP"/>
</dbReference>
<dbReference type="Gene3D" id="1.10.555.10">
    <property type="entry name" value="Rho GTPase activation protein"/>
    <property type="match status" value="1"/>
</dbReference>
<dbReference type="GO" id="GO:0046872">
    <property type="term" value="F:metal ion binding"/>
    <property type="evidence" value="ECO:0007669"/>
    <property type="project" value="UniProtKB-KW"/>
</dbReference>
<gene>
    <name evidence="9" type="ORF">QBC33DRAFT_150147</name>
</gene>
<evidence type="ECO:0000256" key="6">
    <source>
        <dbReference type="SAM" id="MobiDB-lite"/>
    </source>
</evidence>
<dbReference type="Gene3D" id="2.10.110.10">
    <property type="entry name" value="Cysteine Rich Protein"/>
    <property type="match status" value="2"/>
</dbReference>
<feature type="coiled-coil region" evidence="5">
    <location>
        <begin position="730"/>
        <end position="775"/>
    </location>
</feature>
<dbReference type="RefSeq" id="XP_060287558.1">
    <property type="nucleotide sequence ID" value="XM_060422160.1"/>
</dbReference>
<feature type="compositionally biased region" description="Basic and acidic residues" evidence="6">
    <location>
        <begin position="146"/>
        <end position="160"/>
    </location>
</feature>
<evidence type="ECO:0000259" key="7">
    <source>
        <dbReference type="PROSITE" id="PS50023"/>
    </source>
</evidence>
<dbReference type="Pfam" id="PF00620">
    <property type="entry name" value="RhoGAP"/>
    <property type="match status" value="1"/>
</dbReference>
<dbReference type="InterPro" id="IPR008936">
    <property type="entry name" value="Rho_GTPase_activation_prot"/>
</dbReference>
<dbReference type="PROSITE" id="PS50023">
    <property type="entry name" value="LIM_DOMAIN_2"/>
    <property type="match status" value="1"/>
</dbReference>
<feature type="domain" description="Rho-GAP" evidence="8">
    <location>
        <begin position="998"/>
        <end position="1098"/>
    </location>
</feature>
<sequence length="1098" mass="119618">MTTMDDYMDAPMDAEDVFPCKGCGEILEEGKAFELAGNRWHLDCFRCNTCNTLLDSDANLLLLGDGSLICNNCTYSCSACGNKIEDLAILTGDQAFCATCFRCRNCKRKIENLRYARTSQGIFCMSCHESLMARRRKKSKAAAQAKAREKEGSPMIKDKSLPALPPNAIPPNAFSNDLVSPDSEAPTELSPRPRPAYPRHDSSRSSSRPPRSPERPVDSAKDSSLVPPATGYRNNRNSSIISGDMTSADADSFFIPVALDPSPAPTPTPRSTSEGLADVSKKARDNKDYFSMSKHGSASEKKTDSQASTPHIAFQEKGRKISSDYESPQSERPARKLSKRNGQPKASPIPGEDRRTSNGKVQTAADEFKLQDAPKSKKLVSTRSNTHSLVDAENSASTMSGSGNPRKEKDLPPALSKSDSPPLLSPPDNVATPQSSPDARFRDDDEVRPSLDSLHSSRSDMPSWRSIARKELPTGASWNVNGKPTSGSGPPARPATAGDALSAASPGVSGPAPPERKLNDAYMQPRAPPQPPNHTPKESLSSSGEPPSPKVSPKLPRWSSGGDFSLDEDMARILGTDEGSSSILRRVSNVVRHGRNNSTETGNNHVRIGHSRSVSETTRATVSPRWPKTPIAENAGHAHDISSPISLSGGAGNDPAFLKRRLRNSEHRVAELERQFNTELDLKNLNKKLVEKRKTVSVLDTQTEIMIRQLEVLAGYVERAKETKQPVDPRELEESALKDFVQKLDKLKQTMAASIEQLHAEKDELIEEKNHAIADRDRALLEFEQLSSKNAQLADLNNDLTHQIQERFKSHISSELKSPNGLGIYGHAKGMSSASTHLDSSSFQGAPSLVGTDVEEPVLEGPTVVNIRKGQVRKFNWKKGSSKVAQNITKGINRAAVAFQQQDQPRPHQGLTGDSIGLPYNMTMTQVESPVSHGPLSHGPLSHGPLSHGPNGQNRVTSESAAKGFGFFGNKKPVVRSVTATNVSTPAIAEAPSILFGSDLVERADYERRQIPSVVTRCIEEVELRGMDIEGIYRKTGGNSQVKMLQEGFDKSEDFDISDPAIDITAVTSVLKQYFRKLPVPLLTFEVYERILESNGTC</sequence>
<dbReference type="InterPro" id="IPR000198">
    <property type="entry name" value="RhoGAP_dom"/>
</dbReference>
<feature type="compositionally biased region" description="Basic and acidic residues" evidence="6">
    <location>
        <begin position="211"/>
        <end position="221"/>
    </location>
</feature>
<reference evidence="9" key="1">
    <citation type="submission" date="2023-06" db="EMBL/GenBank/DDBJ databases">
        <title>Genome-scale phylogeny and comparative genomics of the fungal order Sordariales.</title>
        <authorList>
            <consortium name="Lawrence Berkeley National Laboratory"/>
            <person name="Hensen N."/>
            <person name="Bonometti L."/>
            <person name="Westerberg I."/>
            <person name="Brannstrom I.O."/>
            <person name="Guillou S."/>
            <person name="Cros-Aarteil S."/>
            <person name="Calhoun S."/>
            <person name="Haridas S."/>
            <person name="Kuo A."/>
            <person name="Mondo S."/>
            <person name="Pangilinan J."/>
            <person name="Riley R."/>
            <person name="Labutti K."/>
            <person name="Andreopoulos B."/>
            <person name="Lipzen A."/>
            <person name="Chen C."/>
            <person name="Yanf M."/>
            <person name="Daum C."/>
            <person name="Ng V."/>
            <person name="Clum A."/>
            <person name="Steindorff A."/>
            <person name="Ohm R."/>
            <person name="Martin F."/>
            <person name="Silar P."/>
            <person name="Natvig D."/>
            <person name="Lalanne C."/>
            <person name="Gautier V."/>
            <person name="Ament-Velasquez S.L."/>
            <person name="Kruys A."/>
            <person name="Hutchinson M.I."/>
            <person name="Powell A.J."/>
            <person name="Barry K."/>
            <person name="Miller A.N."/>
            <person name="Grigoriev I.V."/>
            <person name="Debuchy R."/>
            <person name="Gladieux P."/>
            <person name="Thoren M.H."/>
            <person name="Johannesson H."/>
        </authorList>
    </citation>
    <scope>NUCLEOTIDE SEQUENCE</scope>
    <source>
        <strain evidence="9">8032-3</strain>
    </source>
</reference>
<feature type="region of interest" description="Disordered" evidence="6">
    <location>
        <begin position="928"/>
        <end position="957"/>
    </location>
</feature>
<dbReference type="PROSITE" id="PS50238">
    <property type="entry name" value="RHOGAP"/>
    <property type="match status" value="1"/>
</dbReference>
<dbReference type="PROSITE" id="PS00478">
    <property type="entry name" value="LIM_DOMAIN_1"/>
    <property type="match status" value="1"/>
</dbReference>
<feature type="region of interest" description="Disordered" evidence="6">
    <location>
        <begin position="138"/>
        <end position="244"/>
    </location>
</feature>
<feature type="compositionally biased region" description="Basic and acidic residues" evidence="6">
    <location>
        <begin position="439"/>
        <end position="449"/>
    </location>
</feature>
<keyword evidence="5" id="KW-0175">Coiled coil</keyword>
<keyword evidence="1" id="KW-0343">GTPase activation</keyword>
<keyword evidence="10" id="KW-1185">Reference proteome</keyword>
<feature type="region of interest" description="Disordered" evidence="6">
    <location>
        <begin position="594"/>
        <end position="652"/>
    </location>
</feature>
<evidence type="ECO:0000259" key="8">
    <source>
        <dbReference type="PROSITE" id="PS50238"/>
    </source>
</evidence>
<dbReference type="InterPro" id="IPR001781">
    <property type="entry name" value="Znf_LIM"/>
</dbReference>
<dbReference type="FunFam" id="2.10.110.10:FF:000044">
    <property type="entry name" value="Rho GTPase activator Rga"/>
    <property type="match status" value="1"/>
</dbReference>
<dbReference type="SMART" id="SM00324">
    <property type="entry name" value="RhoGAP"/>
    <property type="match status" value="1"/>
</dbReference>
<proteinExistence type="predicted"/>
<evidence type="ECO:0000256" key="4">
    <source>
        <dbReference type="PROSITE-ProRule" id="PRU00125"/>
    </source>
</evidence>
<organism evidence="9 10">
    <name type="scientific">Phialemonium atrogriseum</name>
    <dbReference type="NCBI Taxonomy" id="1093897"/>
    <lineage>
        <taxon>Eukaryota</taxon>
        <taxon>Fungi</taxon>
        <taxon>Dikarya</taxon>
        <taxon>Ascomycota</taxon>
        <taxon>Pezizomycotina</taxon>
        <taxon>Sordariomycetes</taxon>
        <taxon>Sordariomycetidae</taxon>
        <taxon>Cephalothecales</taxon>
        <taxon>Cephalothecaceae</taxon>
        <taxon>Phialemonium</taxon>
    </lineage>
</organism>
<dbReference type="EMBL" id="MU838998">
    <property type="protein sequence ID" value="KAK1771345.1"/>
    <property type="molecule type" value="Genomic_DNA"/>
</dbReference>
<keyword evidence="4" id="KW-0440">LIM domain</keyword>
<dbReference type="CDD" id="cd09394">
    <property type="entry name" value="LIM1_Rga"/>
    <property type="match status" value="1"/>
</dbReference>
<dbReference type="GO" id="GO:0007165">
    <property type="term" value="P:signal transduction"/>
    <property type="evidence" value="ECO:0007669"/>
    <property type="project" value="InterPro"/>
</dbReference>
<dbReference type="AlphaFoldDB" id="A0AAJ0FSQ3"/>
<dbReference type="GO" id="GO:0005096">
    <property type="term" value="F:GTPase activator activity"/>
    <property type="evidence" value="ECO:0007669"/>
    <property type="project" value="UniProtKB-KW"/>
</dbReference>
<protein>
    <submittedName>
        <fullName evidence="9">Rho-type GTPase-activating protein 1</fullName>
    </submittedName>
</protein>
<feature type="compositionally biased region" description="Low complexity" evidence="6">
    <location>
        <begin position="500"/>
        <end position="510"/>
    </location>
</feature>
<dbReference type="Pfam" id="PF00412">
    <property type="entry name" value="LIM"/>
    <property type="match status" value="1"/>
</dbReference>
<dbReference type="SUPFAM" id="SSF48350">
    <property type="entry name" value="GTPase activation domain, GAP"/>
    <property type="match status" value="1"/>
</dbReference>
<evidence type="ECO:0000256" key="5">
    <source>
        <dbReference type="SAM" id="Coils"/>
    </source>
</evidence>
<feature type="compositionally biased region" description="Polar residues" evidence="6">
    <location>
        <begin position="476"/>
        <end position="488"/>
    </location>
</feature>
<evidence type="ECO:0000256" key="2">
    <source>
        <dbReference type="ARBA" id="ARBA00022723"/>
    </source>
</evidence>
<dbReference type="SMART" id="SM00132">
    <property type="entry name" value="LIM"/>
    <property type="match status" value="2"/>
</dbReference>
<dbReference type="GeneID" id="85305347"/>
<dbReference type="PANTHER" id="PTHR23176">
    <property type="entry name" value="RHO/RAC/CDC GTPASE-ACTIVATING PROTEIN"/>
    <property type="match status" value="1"/>
</dbReference>
<dbReference type="GO" id="GO:0005938">
    <property type="term" value="C:cell cortex"/>
    <property type="evidence" value="ECO:0007669"/>
    <property type="project" value="UniProtKB-ARBA"/>
</dbReference>
<evidence type="ECO:0000313" key="9">
    <source>
        <dbReference type="EMBL" id="KAK1771345.1"/>
    </source>
</evidence>
<dbReference type="PANTHER" id="PTHR23176:SF128">
    <property type="entry name" value="RHO GTPASE-ACTIVATING PROTEIN RGD1"/>
    <property type="match status" value="1"/>
</dbReference>
<feature type="compositionally biased region" description="Polar residues" evidence="6">
    <location>
        <begin position="612"/>
        <end position="621"/>
    </location>
</feature>
<keyword evidence="3 4" id="KW-0862">Zinc</keyword>
<evidence type="ECO:0000313" key="10">
    <source>
        <dbReference type="Proteomes" id="UP001244011"/>
    </source>
</evidence>
<feature type="compositionally biased region" description="Polar residues" evidence="6">
    <location>
        <begin position="379"/>
        <end position="403"/>
    </location>
</feature>
<comment type="caution">
    <text evidence="9">The sequence shown here is derived from an EMBL/GenBank/DDBJ whole genome shotgun (WGS) entry which is preliminary data.</text>
</comment>
<feature type="compositionally biased region" description="Basic and acidic residues" evidence="6">
    <location>
        <begin position="279"/>
        <end position="288"/>
    </location>
</feature>
<dbReference type="Proteomes" id="UP001244011">
    <property type="component" value="Unassembled WGS sequence"/>
</dbReference>
<evidence type="ECO:0000256" key="1">
    <source>
        <dbReference type="ARBA" id="ARBA00022468"/>
    </source>
</evidence>
<feature type="compositionally biased region" description="Polar residues" evidence="6">
    <location>
        <begin position="232"/>
        <end position="244"/>
    </location>
</feature>
<dbReference type="CDD" id="cd00159">
    <property type="entry name" value="RhoGAP"/>
    <property type="match status" value="1"/>
</dbReference>
<accession>A0AAJ0FSQ3</accession>
<feature type="compositionally biased region" description="Low complexity" evidence="6">
    <location>
        <begin position="412"/>
        <end position="428"/>
    </location>
</feature>
<feature type="compositionally biased region" description="Basic and acidic residues" evidence="6">
    <location>
        <begin position="366"/>
        <end position="375"/>
    </location>
</feature>
<name>A0AAJ0FSQ3_9PEZI</name>